<organism evidence="1 2">
    <name type="scientific">Zalaria obscura</name>
    <dbReference type="NCBI Taxonomy" id="2024903"/>
    <lineage>
        <taxon>Eukaryota</taxon>
        <taxon>Fungi</taxon>
        <taxon>Dikarya</taxon>
        <taxon>Ascomycota</taxon>
        <taxon>Pezizomycotina</taxon>
        <taxon>Dothideomycetes</taxon>
        <taxon>Dothideomycetidae</taxon>
        <taxon>Dothideales</taxon>
        <taxon>Zalariaceae</taxon>
        <taxon>Zalaria</taxon>
    </lineage>
</organism>
<reference evidence="1" key="1">
    <citation type="submission" date="2024-02" db="EMBL/GenBank/DDBJ databases">
        <title>Metagenome Assembled Genome of Zalaria obscura JY119.</title>
        <authorList>
            <person name="Vighnesh L."/>
            <person name="Jagadeeshwari U."/>
            <person name="Venkata Ramana C."/>
            <person name="Sasikala C."/>
        </authorList>
    </citation>
    <scope>NUCLEOTIDE SEQUENCE</scope>
    <source>
        <strain evidence="1">JY119</strain>
    </source>
</reference>
<keyword evidence="2" id="KW-1185">Reference proteome</keyword>
<evidence type="ECO:0000313" key="2">
    <source>
        <dbReference type="Proteomes" id="UP001320706"/>
    </source>
</evidence>
<proteinExistence type="predicted"/>
<sequence>MNSTFNLYIVAVHRTYILSYLVPLAILSITFERSKQAVHLPPAHKNISTISVERTLNKTFQVANPSWRLYIRWLQFSFIARYGMSGYTNCAQKTSTDSRHQPMQVENNYKRAEAFIRSAAQQGAQLAVLPEYHLTNWVPHDPGFKEACGQWRIYLEKYQALAKELNISIVPGTIVELHRDEDGSTLEGKNSDESEGNGDETEAKGERLINVAYFIGPDGSILGRYQKKNLWGSIERLHLTSSSRDLHPVLDTPLGKVGMLICWDLAFPEAFREMIAQGAKLIIIPTFWTMGDCSKEGLARNPSAEGLFLDSILTARCFENTCAIIFANAGGPPGKGYAGLTQVCAPYVGPLVRMGSAAEGMAVVDLDMQIVEDAEENYQVRADLAKADWHYDYRHSKDTKDAKL</sequence>
<name>A0ACC3S305_9PEZI</name>
<accession>A0ACC3S305</accession>
<gene>
    <name evidence="1" type="ORF">M8818_007726</name>
</gene>
<dbReference type="EMBL" id="JAMKPW020000044">
    <property type="protein sequence ID" value="KAK8192556.1"/>
    <property type="molecule type" value="Genomic_DNA"/>
</dbReference>
<dbReference type="Proteomes" id="UP001320706">
    <property type="component" value="Unassembled WGS sequence"/>
</dbReference>
<evidence type="ECO:0000313" key="1">
    <source>
        <dbReference type="EMBL" id="KAK8192556.1"/>
    </source>
</evidence>
<protein>
    <submittedName>
        <fullName evidence="1">Uncharacterized protein</fullName>
    </submittedName>
</protein>
<comment type="caution">
    <text evidence="1">The sequence shown here is derived from an EMBL/GenBank/DDBJ whole genome shotgun (WGS) entry which is preliminary data.</text>
</comment>